<dbReference type="AlphaFoldDB" id="A0A183NDZ7"/>
<keyword evidence="4" id="KW-0156">Chromatin regulator</keyword>
<dbReference type="SUPFAM" id="SSF57903">
    <property type="entry name" value="FYVE/PHD zinc finger"/>
    <property type="match status" value="1"/>
</dbReference>
<protein>
    <submittedName>
        <fullName evidence="6">Uncharacterized protein</fullName>
    </submittedName>
</protein>
<evidence type="ECO:0000256" key="4">
    <source>
        <dbReference type="ARBA" id="ARBA00022853"/>
    </source>
</evidence>
<dbReference type="Gene3D" id="3.30.40.10">
    <property type="entry name" value="Zinc/RING finger domain, C3HC4 (zinc finger)"/>
    <property type="match status" value="1"/>
</dbReference>
<evidence type="ECO:0000313" key="7">
    <source>
        <dbReference type="Proteomes" id="UP000269396"/>
    </source>
</evidence>
<dbReference type="GO" id="GO:0006355">
    <property type="term" value="P:regulation of DNA-templated transcription"/>
    <property type="evidence" value="ECO:0007669"/>
    <property type="project" value="TreeGrafter"/>
</dbReference>
<dbReference type="GO" id="GO:0006325">
    <property type="term" value="P:chromatin organization"/>
    <property type="evidence" value="ECO:0007669"/>
    <property type="project" value="UniProtKB-KW"/>
</dbReference>
<keyword evidence="2" id="KW-0863">Zinc-finger</keyword>
<dbReference type="InterPro" id="IPR001965">
    <property type="entry name" value="Znf_PHD"/>
</dbReference>
<dbReference type="STRING" id="31246.A0A183NDZ7"/>
<dbReference type="Proteomes" id="UP000269396">
    <property type="component" value="Unassembled WGS sequence"/>
</dbReference>
<evidence type="ECO:0000256" key="2">
    <source>
        <dbReference type="ARBA" id="ARBA00022771"/>
    </source>
</evidence>
<keyword evidence="3" id="KW-0862">Zinc</keyword>
<organism evidence="6 7">
    <name type="scientific">Schistosoma mattheei</name>
    <dbReference type="NCBI Taxonomy" id="31246"/>
    <lineage>
        <taxon>Eukaryota</taxon>
        <taxon>Metazoa</taxon>
        <taxon>Spiralia</taxon>
        <taxon>Lophotrochozoa</taxon>
        <taxon>Platyhelminthes</taxon>
        <taxon>Trematoda</taxon>
        <taxon>Digenea</taxon>
        <taxon>Strigeidida</taxon>
        <taxon>Schistosomatoidea</taxon>
        <taxon>Schistosomatidae</taxon>
        <taxon>Schistosoma</taxon>
    </lineage>
</organism>
<accession>A0A183NDZ7</accession>
<dbReference type="SMART" id="SM00249">
    <property type="entry name" value="PHD"/>
    <property type="match status" value="1"/>
</dbReference>
<dbReference type="GO" id="GO:0034967">
    <property type="term" value="C:Set3 complex"/>
    <property type="evidence" value="ECO:0007669"/>
    <property type="project" value="TreeGrafter"/>
</dbReference>
<dbReference type="EMBL" id="UZAL01000277">
    <property type="protein sequence ID" value="VDO69507.1"/>
    <property type="molecule type" value="Genomic_DNA"/>
</dbReference>
<evidence type="ECO:0000256" key="5">
    <source>
        <dbReference type="SAM" id="MobiDB-lite"/>
    </source>
</evidence>
<dbReference type="GO" id="GO:0008270">
    <property type="term" value="F:zinc ion binding"/>
    <property type="evidence" value="ECO:0007669"/>
    <property type="project" value="UniProtKB-KW"/>
</dbReference>
<dbReference type="PANTHER" id="PTHR46462:SF3">
    <property type="entry name" value="UPSET, ISOFORM A"/>
    <property type="match status" value="1"/>
</dbReference>
<feature type="compositionally biased region" description="Acidic residues" evidence="5">
    <location>
        <begin position="30"/>
        <end position="40"/>
    </location>
</feature>
<gene>
    <name evidence="6" type="ORF">SMTD_LOCUS333</name>
</gene>
<dbReference type="PROSITE" id="PS01359">
    <property type="entry name" value="ZF_PHD_1"/>
    <property type="match status" value="1"/>
</dbReference>
<proteinExistence type="predicted"/>
<dbReference type="GO" id="GO:0070210">
    <property type="term" value="C:Rpd3L-Expanded complex"/>
    <property type="evidence" value="ECO:0007669"/>
    <property type="project" value="TreeGrafter"/>
</dbReference>
<dbReference type="PANTHER" id="PTHR46462">
    <property type="entry name" value="UPSET, ISOFORM A"/>
    <property type="match status" value="1"/>
</dbReference>
<dbReference type="InterPro" id="IPR019786">
    <property type="entry name" value="Zinc_finger_PHD-type_CS"/>
</dbReference>
<dbReference type="PROSITE" id="PS50016">
    <property type="entry name" value="ZF_PHD_2"/>
    <property type="match status" value="1"/>
</dbReference>
<evidence type="ECO:0000313" key="6">
    <source>
        <dbReference type="EMBL" id="VDO69507.1"/>
    </source>
</evidence>
<evidence type="ECO:0000256" key="3">
    <source>
        <dbReference type="ARBA" id="ARBA00022833"/>
    </source>
</evidence>
<keyword evidence="7" id="KW-1185">Reference proteome</keyword>
<dbReference type="Pfam" id="PF20826">
    <property type="entry name" value="PHD_5"/>
    <property type="match status" value="1"/>
</dbReference>
<feature type="region of interest" description="Disordered" evidence="5">
    <location>
        <begin position="719"/>
        <end position="738"/>
    </location>
</feature>
<dbReference type="InterPro" id="IPR019787">
    <property type="entry name" value="Znf_PHD-finger"/>
</dbReference>
<reference evidence="6 7" key="1">
    <citation type="submission" date="2018-11" db="EMBL/GenBank/DDBJ databases">
        <authorList>
            <consortium name="Pathogen Informatics"/>
        </authorList>
    </citation>
    <scope>NUCLEOTIDE SEQUENCE [LARGE SCALE GENOMIC DNA]</scope>
    <source>
        <strain>Denwood</strain>
        <strain evidence="7">Zambia</strain>
    </source>
</reference>
<name>A0A183NDZ7_9TREM</name>
<evidence type="ECO:0000256" key="1">
    <source>
        <dbReference type="ARBA" id="ARBA00022723"/>
    </source>
</evidence>
<feature type="region of interest" description="Disordered" evidence="5">
    <location>
        <begin position="21"/>
        <end position="55"/>
    </location>
</feature>
<keyword evidence="1" id="KW-0479">Metal-binding</keyword>
<sequence length="764" mass="83853">MDALIHPHRQINSLNYFSISRPSSSLNDSSESDAIIEDTPDSPVETTDYSSKAPDIGQTVTIDHDVSAVHLTSFQDHNYASYEPNPDHNRSIEPDDRLSLLAKLALAKDENPQDSGEKTSRTLQSTLRTNCILEEGSTVSTTKSVGLVELNALCSSTKRSVVCNSELNSPSNGQSLVTTTSHVSSLPSRTILISTTGGNVNPPLQIHRVSSSLTPHVILRTGLPGLQISTTASRQVSTDSMDSVRCVCGNTNLDGYLVQCNQCRIWHHSECISSAGKNHLSTPYVCEMCQTQSKAVATQRPHLTAFNSVGSTTTPNIRISRAPIGTNTSSGRVFLTNTLGGVTHRQVHVCIPASQGMSGVQCGEFSLVSSVISENGSAVARPPNYGPCGRSVRSSKRKQDLLTRKNTFYLYCLLYFPKFNRAINLQGVISLITGGSSSANAGIEGFPSSPPVLDDYDDLSNMRTSYNTDLKSCFVEGPLNVCQTQGSNPIPVSDKVQIRHSSIVHRLITDCPNNKVQNTFTQMNEVCHTIPPCPAPDSVLSPPSDIYEEAQTLHLSSRVCKKLSLLFPLFTGMGADCGEIDGIFNEEIPSNLERLFRYQVVSFDFNRRVRHCISFSNDQHNEPVPHLRLVVVASRVIPKSSEITLPFDFDYTACRYLVKCACILKGCPITRWFQRMNQLSNPLRSSTRHSLVCTRKLPHSPRLYGVNGHSRGFSLLQNSQSHYDDKDPSDEQSVLCPKSPINTTVRNFSISRTGRYLPSPISNE</sequence>
<dbReference type="InterPro" id="IPR013083">
    <property type="entry name" value="Znf_RING/FYVE/PHD"/>
</dbReference>
<dbReference type="InterPro" id="IPR011011">
    <property type="entry name" value="Znf_FYVE_PHD"/>
</dbReference>